<accession>A0A0A9B6B8</accession>
<feature type="region of interest" description="Disordered" evidence="1">
    <location>
        <begin position="1"/>
        <end position="26"/>
    </location>
</feature>
<name>A0A0A9B6B8_ARUDO</name>
<evidence type="ECO:0000313" key="2">
    <source>
        <dbReference type="EMBL" id="JAD59534.1"/>
    </source>
</evidence>
<evidence type="ECO:0000256" key="1">
    <source>
        <dbReference type="SAM" id="MobiDB-lite"/>
    </source>
</evidence>
<dbReference type="EMBL" id="GBRH01238361">
    <property type="protein sequence ID" value="JAD59534.1"/>
    <property type="molecule type" value="Transcribed_RNA"/>
</dbReference>
<reference evidence="2" key="1">
    <citation type="submission" date="2014-09" db="EMBL/GenBank/DDBJ databases">
        <authorList>
            <person name="Magalhaes I.L.F."/>
            <person name="Oliveira U."/>
            <person name="Santos F.R."/>
            <person name="Vidigal T.H.D.A."/>
            <person name="Brescovit A.D."/>
            <person name="Santos A.J."/>
        </authorList>
    </citation>
    <scope>NUCLEOTIDE SEQUENCE</scope>
    <source>
        <tissue evidence="2">Shoot tissue taken approximately 20 cm above the soil surface</tissue>
    </source>
</reference>
<reference evidence="2" key="2">
    <citation type="journal article" date="2015" name="Data Brief">
        <title>Shoot transcriptome of the giant reed, Arundo donax.</title>
        <authorList>
            <person name="Barrero R.A."/>
            <person name="Guerrero F.D."/>
            <person name="Moolhuijzen P."/>
            <person name="Goolsby J.A."/>
            <person name="Tidwell J."/>
            <person name="Bellgard S.E."/>
            <person name="Bellgard M.I."/>
        </authorList>
    </citation>
    <scope>NUCLEOTIDE SEQUENCE</scope>
    <source>
        <tissue evidence="2">Shoot tissue taken approximately 20 cm above the soil surface</tissue>
    </source>
</reference>
<feature type="compositionally biased region" description="Gly residues" evidence="1">
    <location>
        <begin position="1"/>
        <end position="16"/>
    </location>
</feature>
<dbReference type="AlphaFoldDB" id="A0A0A9B6B8"/>
<organism evidence="2">
    <name type="scientific">Arundo donax</name>
    <name type="common">Giant reed</name>
    <name type="synonym">Donax arundinaceus</name>
    <dbReference type="NCBI Taxonomy" id="35708"/>
    <lineage>
        <taxon>Eukaryota</taxon>
        <taxon>Viridiplantae</taxon>
        <taxon>Streptophyta</taxon>
        <taxon>Embryophyta</taxon>
        <taxon>Tracheophyta</taxon>
        <taxon>Spermatophyta</taxon>
        <taxon>Magnoliopsida</taxon>
        <taxon>Liliopsida</taxon>
        <taxon>Poales</taxon>
        <taxon>Poaceae</taxon>
        <taxon>PACMAD clade</taxon>
        <taxon>Arundinoideae</taxon>
        <taxon>Arundineae</taxon>
        <taxon>Arundo</taxon>
    </lineage>
</organism>
<sequence length="188" mass="20655">MGQGGGATVAVGGQGGSPWRRRSSGRGTKARLLACLSRRCGSPDVRNRRGSHCCRRSGAVAGHRTWRRRGTAAAMQQRFRVVQVACRMRQARVYAFIGRRERGERQGKAQRGRSHGRKFRGPSMRGICGALLGFVRIAMMHLAGCSSRRGGAALWASWMRKLCRRRWCCACVGRGWGEDGAVARGLAR</sequence>
<protein>
    <submittedName>
        <fullName evidence="2">Uncharacterized protein</fullName>
    </submittedName>
</protein>
<proteinExistence type="predicted"/>